<evidence type="ECO:0000256" key="3">
    <source>
        <dbReference type="SAM" id="MobiDB-lite"/>
    </source>
</evidence>
<organism evidence="5 6">
    <name type="scientific">Streptomyces thermogriseus</name>
    <dbReference type="NCBI Taxonomy" id="75292"/>
    <lineage>
        <taxon>Bacteria</taxon>
        <taxon>Bacillati</taxon>
        <taxon>Actinomycetota</taxon>
        <taxon>Actinomycetes</taxon>
        <taxon>Kitasatosporales</taxon>
        <taxon>Streptomycetaceae</taxon>
        <taxon>Streptomyces</taxon>
    </lineage>
</organism>
<dbReference type="EMBL" id="BAAAHU010000001">
    <property type="protein sequence ID" value="GAA1002671.1"/>
    <property type="molecule type" value="Genomic_DNA"/>
</dbReference>
<evidence type="ECO:0000259" key="4">
    <source>
        <dbReference type="PROSITE" id="PS51186"/>
    </source>
</evidence>
<dbReference type="InterPro" id="IPR027455">
    <property type="entry name" value="Sper_AcTfrase_N"/>
</dbReference>
<feature type="region of interest" description="Disordered" evidence="3">
    <location>
        <begin position="1"/>
        <end position="23"/>
    </location>
</feature>
<dbReference type="Gene3D" id="1.10.287.900">
    <property type="entry name" value="The crystal structure of the spermine/spermidine acetyltransferase from enterococcus faecali"/>
    <property type="match status" value="1"/>
</dbReference>
<dbReference type="Gene3D" id="3.40.630.30">
    <property type="match status" value="1"/>
</dbReference>
<keyword evidence="2" id="KW-0012">Acyltransferase</keyword>
<sequence length="241" mass="26319">MAMGAETERAPTDADTPPALTHHLVGTVPGTGVPVPLWIVCVAYAARAPEPASLAVRTRGKGMPPEGGPRVGPDGTAAGCRKRCGMRSPGVRLREITDDNRDAVRALRVRQDQKQFVASVSKSLKEAAKTPEANPWYRAVYRGDEPVGFVMLSWKPPTGPFKGRHFLWRLLIDKRYQKRGIGREALAQVIELVRADGATELLTSYSPGDGEPWPFYQKLGFEPTGEIDDGEIVLRLALPAR</sequence>
<feature type="region of interest" description="Disordered" evidence="3">
    <location>
        <begin position="57"/>
        <end position="79"/>
    </location>
</feature>
<proteinExistence type="predicted"/>
<dbReference type="InterPro" id="IPR016181">
    <property type="entry name" value="Acyl_CoA_acyltransferase"/>
</dbReference>
<feature type="domain" description="N-acetyltransferase" evidence="4">
    <location>
        <begin position="91"/>
        <end position="239"/>
    </location>
</feature>
<reference evidence="5 6" key="1">
    <citation type="journal article" date="2019" name="Int. J. Syst. Evol. Microbiol.">
        <title>The Global Catalogue of Microorganisms (GCM) 10K type strain sequencing project: providing services to taxonomists for standard genome sequencing and annotation.</title>
        <authorList>
            <consortium name="The Broad Institute Genomics Platform"/>
            <consortium name="The Broad Institute Genome Sequencing Center for Infectious Disease"/>
            <person name="Wu L."/>
            <person name="Ma J."/>
        </authorList>
    </citation>
    <scope>NUCLEOTIDE SEQUENCE [LARGE SCALE GENOMIC DNA]</scope>
    <source>
        <strain evidence="5 6">JCM 11269</strain>
    </source>
</reference>
<evidence type="ECO:0000256" key="1">
    <source>
        <dbReference type="ARBA" id="ARBA00022679"/>
    </source>
</evidence>
<keyword evidence="1" id="KW-0808">Transferase</keyword>
<accession>A0ABN1SRE1</accession>
<evidence type="ECO:0000256" key="2">
    <source>
        <dbReference type="ARBA" id="ARBA00023315"/>
    </source>
</evidence>
<keyword evidence="6" id="KW-1185">Reference proteome</keyword>
<dbReference type="InterPro" id="IPR000182">
    <property type="entry name" value="GNAT_dom"/>
</dbReference>
<gene>
    <name evidence="5" type="ORF">GCM10009564_01020</name>
</gene>
<comment type="caution">
    <text evidence="5">The sequence shown here is derived from an EMBL/GenBank/DDBJ whole genome shotgun (WGS) entry which is preliminary data.</text>
</comment>
<dbReference type="PANTHER" id="PTHR43877:SF2">
    <property type="entry name" value="AMINOALKYLPHOSPHONATE N-ACETYLTRANSFERASE-RELATED"/>
    <property type="match status" value="1"/>
</dbReference>
<dbReference type="SUPFAM" id="SSF55729">
    <property type="entry name" value="Acyl-CoA N-acyltransferases (Nat)"/>
    <property type="match status" value="1"/>
</dbReference>
<feature type="compositionally biased region" description="Basic and acidic residues" evidence="3">
    <location>
        <begin position="1"/>
        <end position="12"/>
    </location>
</feature>
<dbReference type="InterPro" id="IPR050832">
    <property type="entry name" value="Bact_Acetyltransf"/>
</dbReference>
<dbReference type="Proteomes" id="UP001501072">
    <property type="component" value="Unassembled WGS sequence"/>
</dbReference>
<name>A0ABN1SRE1_9ACTN</name>
<dbReference type="Pfam" id="PF00583">
    <property type="entry name" value="Acetyltransf_1"/>
    <property type="match status" value="1"/>
</dbReference>
<protein>
    <recommendedName>
        <fullName evidence="4">N-acetyltransferase domain-containing protein</fullName>
    </recommendedName>
</protein>
<evidence type="ECO:0000313" key="5">
    <source>
        <dbReference type="EMBL" id="GAA1002671.1"/>
    </source>
</evidence>
<evidence type="ECO:0000313" key="6">
    <source>
        <dbReference type="Proteomes" id="UP001501072"/>
    </source>
</evidence>
<dbReference type="PROSITE" id="PS51186">
    <property type="entry name" value="GNAT"/>
    <property type="match status" value="1"/>
</dbReference>
<dbReference type="PANTHER" id="PTHR43877">
    <property type="entry name" value="AMINOALKYLPHOSPHONATE N-ACETYLTRANSFERASE-RELATED-RELATED"/>
    <property type="match status" value="1"/>
</dbReference>
<dbReference type="CDD" id="cd04301">
    <property type="entry name" value="NAT_SF"/>
    <property type="match status" value="1"/>
</dbReference>